<gene>
    <name evidence="1" type="ORF">BJD16_20620</name>
</gene>
<comment type="caution">
    <text evidence="1">The sequence shown here is derived from an EMBL/GenBank/DDBJ whole genome shotgun (WGS) entry which is preliminary data.</text>
</comment>
<accession>A0A1S2CNX5</accession>
<evidence type="ECO:0000313" key="1">
    <source>
        <dbReference type="EMBL" id="OHY89393.1"/>
    </source>
</evidence>
<name>A0A1S2CNX5_AERSO</name>
<organism evidence="1 2">
    <name type="scientific">Aeromonas sobria</name>
    <dbReference type="NCBI Taxonomy" id="646"/>
    <lineage>
        <taxon>Bacteria</taxon>
        <taxon>Pseudomonadati</taxon>
        <taxon>Pseudomonadota</taxon>
        <taxon>Gammaproteobacteria</taxon>
        <taxon>Aeromonadales</taxon>
        <taxon>Aeromonadaceae</taxon>
        <taxon>Aeromonas</taxon>
    </lineage>
</organism>
<dbReference type="AlphaFoldDB" id="A0A1S2CNX5"/>
<proteinExistence type="predicted"/>
<reference evidence="1 2" key="1">
    <citation type="submission" date="2016-09" db="EMBL/GenBank/DDBJ databases">
        <title>Draft Genome Sequence of Aeromonas sobria Strain 08005, Isolated from Sick Rana catesbeiana.</title>
        <authorList>
            <person name="Yang Q."/>
        </authorList>
    </citation>
    <scope>NUCLEOTIDE SEQUENCE [LARGE SCALE GENOMIC DNA]</scope>
    <source>
        <strain evidence="1 2">08005</strain>
    </source>
</reference>
<evidence type="ECO:0000313" key="2">
    <source>
        <dbReference type="Proteomes" id="UP000179934"/>
    </source>
</evidence>
<protein>
    <submittedName>
        <fullName evidence="1">Uncharacterized protein</fullName>
    </submittedName>
</protein>
<sequence length="173" mass="19679">MTIPANQIVHNNIALQGNKVGYGQLNVAIKPAVGYVNQYANSKTATIVVDEIVVPDFNITQSFKQKWQSWWPEEGWLYTYALQLQSRVDTIKYWKFSFDLPQGAHVTQAWLDSQSSWLKLNKEESVNGKVVLENIAGNVISPNNSIPLDIEIFYLDESLEHEQLANLTIEKVQ</sequence>
<dbReference type="Proteomes" id="UP000179934">
    <property type="component" value="Unassembled WGS sequence"/>
</dbReference>
<dbReference type="EMBL" id="MKFU01000047">
    <property type="protein sequence ID" value="OHY89393.1"/>
    <property type="molecule type" value="Genomic_DNA"/>
</dbReference>